<dbReference type="Gene3D" id="2.30.42.10">
    <property type="match status" value="1"/>
</dbReference>
<keyword evidence="3" id="KW-0732">Signal</keyword>
<proteinExistence type="predicted"/>
<accession>A0A5C6A7V2</accession>
<name>A0A5C6A7V2_9BACT</name>
<evidence type="ECO:0000313" key="6">
    <source>
        <dbReference type="Proteomes" id="UP000317421"/>
    </source>
</evidence>
<keyword evidence="1 5" id="KW-0645">Protease</keyword>
<dbReference type="OrthoDB" id="248175at2"/>
<dbReference type="GO" id="GO:0006508">
    <property type="term" value="P:proteolysis"/>
    <property type="evidence" value="ECO:0007669"/>
    <property type="project" value="UniProtKB-KW"/>
</dbReference>
<dbReference type="Proteomes" id="UP000317421">
    <property type="component" value="Unassembled WGS sequence"/>
</dbReference>
<dbReference type="PANTHER" id="PTHR43343">
    <property type="entry name" value="PEPTIDASE S12"/>
    <property type="match status" value="1"/>
</dbReference>
<dbReference type="EC" id="3.4.21.107" evidence="5"/>
<dbReference type="PRINTS" id="PR00834">
    <property type="entry name" value="PROTEASES2C"/>
</dbReference>
<dbReference type="EMBL" id="SJPR01000004">
    <property type="protein sequence ID" value="TWT96092.1"/>
    <property type="molecule type" value="Genomic_DNA"/>
</dbReference>
<dbReference type="InterPro" id="IPR009003">
    <property type="entry name" value="Peptidase_S1_PA"/>
</dbReference>
<dbReference type="SUPFAM" id="SSF50494">
    <property type="entry name" value="Trypsin-like serine proteases"/>
    <property type="match status" value="1"/>
</dbReference>
<dbReference type="SMART" id="SM00228">
    <property type="entry name" value="PDZ"/>
    <property type="match status" value="1"/>
</dbReference>
<dbReference type="InterPro" id="IPR051201">
    <property type="entry name" value="Chloro_Bact_Ser_Proteases"/>
</dbReference>
<dbReference type="SUPFAM" id="SSF50156">
    <property type="entry name" value="PDZ domain-like"/>
    <property type="match status" value="1"/>
</dbReference>
<gene>
    <name evidence="5" type="primary">mucD_2</name>
    <name evidence="5" type="ORF">Pla108_31740</name>
</gene>
<evidence type="ECO:0000313" key="5">
    <source>
        <dbReference type="EMBL" id="TWT96092.1"/>
    </source>
</evidence>
<evidence type="ECO:0000256" key="3">
    <source>
        <dbReference type="SAM" id="SignalP"/>
    </source>
</evidence>
<evidence type="ECO:0000256" key="2">
    <source>
        <dbReference type="ARBA" id="ARBA00022801"/>
    </source>
</evidence>
<dbReference type="InterPro" id="IPR036034">
    <property type="entry name" value="PDZ_sf"/>
</dbReference>
<dbReference type="InterPro" id="IPR001478">
    <property type="entry name" value="PDZ"/>
</dbReference>
<reference evidence="5 6" key="1">
    <citation type="submission" date="2019-02" db="EMBL/GenBank/DDBJ databases">
        <title>Deep-cultivation of Planctomycetes and their phenomic and genomic characterization uncovers novel biology.</title>
        <authorList>
            <person name="Wiegand S."/>
            <person name="Jogler M."/>
            <person name="Boedeker C."/>
            <person name="Pinto D."/>
            <person name="Vollmers J."/>
            <person name="Rivas-Marin E."/>
            <person name="Kohn T."/>
            <person name="Peeters S.H."/>
            <person name="Heuer A."/>
            <person name="Rast P."/>
            <person name="Oberbeckmann S."/>
            <person name="Bunk B."/>
            <person name="Jeske O."/>
            <person name="Meyerdierks A."/>
            <person name="Storesund J.E."/>
            <person name="Kallscheuer N."/>
            <person name="Luecker S."/>
            <person name="Lage O.M."/>
            <person name="Pohl T."/>
            <person name="Merkel B.J."/>
            <person name="Hornburger P."/>
            <person name="Mueller R.-W."/>
            <person name="Bruemmer F."/>
            <person name="Labrenz M."/>
            <person name="Spormann A.M."/>
            <person name="Op Den Camp H."/>
            <person name="Overmann J."/>
            <person name="Amann R."/>
            <person name="Jetten M.S.M."/>
            <person name="Mascher T."/>
            <person name="Medema M.H."/>
            <person name="Devos D.P."/>
            <person name="Kaster A.-K."/>
            <person name="Ovreas L."/>
            <person name="Rohde M."/>
            <person name="Galperin M.Y."/>
            <person name="Jogler C."/>
        </authorList>
    </citation>
    <scope>NUCLEOTIDE SEQUENCE [LARGE SCALE GENOMIC DNA]</scope>
    <source>
        <strain evidence="5 6">Pla108</strain>
    </source>
</reference>
<organism evidence="5 6">
    <name type="scientific">Botrimarina colliarenosi</name>
    <dbReference type="NCBI Taxonomy" id="2528001"/>
    <lineage>
        <taxon>Bacteria</taxon>
        <taxon>Pseudomonadati</taxon>
        <taxon>Planctomycetota</taxon>
        <taxon>Planctomycetia</taxon>
        <taxon>Pirellulales</taxon>
        <taxon>Lacipirellulaceae</taxon>
        <taxon>Botrimarina</taxon>
    </lineage>
</organism>
<evidence type="ECO:0000256" key="1">
    <source>
        <dbReference type="ARBA" id="ARBA00022670"/>
    </source>
</evidence>
<dbReference type="RefSeq" id="WP_146445879.1">
    <property type="nucleotide sequence ID" value="NZ_SJPR01000004.1"/>
</dbReference>
<keyword evidence="2 5" id="KW-0378">Hydrolase</keyword>
<sequence length="345" mass="35183" precursor="true">MTSRGRWPLGVFLCLLGPALAAASGGPSLEAAIDRAVNLTAPRVVQLRYFGAGGDALGAAAAPVTGYALDDHWVVTSTYALAETPAGILCRFADGRQKQAELVSRDVSRQVALLRLEGAGEATPTPPTGRDGLVGETAIALGRVYSADNVNLTVGVVSAVGRLGGRAVQTDALASPVNYGGPLVALDGVLLGVIVPLAPPGQSGVDLYDSGVGFAVPVESIAARLPRMAAGETIRSGLLGVTLPNEDPLREPPTLSAVTKAGPAASAGLQAGDMVLSLAGVATPTVWELRRVTSGLDAGDEVAVVVRRDADLPPRTLQLTLGEAPPEVAPEVQLPLIETKKPDEP</sequence>
<dbReference type="GO" id="GO:0004252">
    <property type="term" value="F:serine-type endopeptidase activity"/>
    <property type="evidence" value="ECO:0007669"/>
    <property type="project" value="InterPro"/>
</dbReference>
<dbReference type="InterPro" id="IPR001940">
    <property type="entry name" value="Peptidase_S1C"/>
</dbReference>
<feature type="domain" description="PDZ" evidence="4">
    <location>
        <begin position="222"/>
        <end position="310"/>
    </location>
</feature>
<feature type="signal peptide" evidence="3">
    <location>
        <begin position="1"/>
        <end position="23"/>
    </location>
</feature>
<keyword evidence="6" id="KW-1185">Reference proteome</keyword>
<dbReference type="AlphaFoldDB" id="A0A5C6A7V2"/>
<comment type="caution">
    <text evidence="5">The sequence shown here is derived from an EMBL/GenBank/DDBJ whole genome shotgun (WGS) entry which is preliminary data.</text>
</comment>
<dbReference type="Pfam" id="PF13365">
    <property type="entry name" value="Trypsin_2"/>
    <property type="match status" value="1"/>
</dbReference>
<dbReference type="PROSITE" id="PS50106">
    <property type="entry name" value="PDZ"/>
    <property type="match status" value="1"/>
</dbReference>
<dbReference type="Gene3D" id="2.40.10.120">
    <property type="match status" value="1"/>
</dbReference>
<evidence type="ECO:0000259" key="4">
    <source>
        <dbReference type="PROSITE" id="PS50106"/>
    </source>
</evidence>
<dbReference type="PANTHER" id="PTHR43343:SF3">
    <property type="entry name" value="PROTEASE DO-LIKE 8, CHLOROPLASTIC"/>
    <property type="match status" value="1"/>
</dbReference>
<dbReference type="Pfam" id="PF13180">
    <property type="entry name" value="PDZ_2"/>
    <property type="match status" value="1"/>
</dbReference>
<protein>
    <submittedName>
        <fullName evidence="5">Putative periplasmic serine endoprotease DegP-like</fullName>
        <ecNumber evidence="5">3.4.21.107</ecNumber>
    </submittedName>
</protein>
<feature type="chain" id="PRO_5022992925" evidence="3">
    <location>
        <begin position="24"/>
        <end position="345"/>
    </location>
</feature>